<feature type="transmembrane region" description="Helical" evidence="2">
    <location>
        <begin position="25"/>
        <end position="47"/>
    </location>
</feature>
<reference evidence="4" key="4">
    <citation type="journal article" date="2015" name="G3 (Bethesda)">
        <title>Genome sequences of three phytopathogenic species of the Magnaporthaceae family of fungi.</title>
        <authorList>
            <person name="Okagaki L.H."/>
            <person name="Nunes C.C."/>
            <person name="Sailsbery J."/>
            <person name="Clay B."/>
            <person name="Brown D."/>
            <person name="John T."/>
            <person name="Oh Y."/>
            <person name="Young N."/>
            <person name="Fitzgerald M."/>
            <person name="Haas B.J."/>
            <person name="Zeng Q."/>
            <person name="Young S."/>
            <person name="Adiconis X."/>
            <person name="Fan L."/>
            <person name="Levin J.Z."/>
            <person name="Mitchell T.K."/>
            <person name="Okubara P.A."/>
            <person name="Farman M.L."/>
            <person name="Kohn L.M."/>
            <person name="Birren B."/>
            <person name="Ma L.-J."/>
            <person name="Dean R.A."/>
        </authorList>
    </citation>
    <scope>NUCLEOTIDE SEQUENCE</scope>
    <source>
        <strain evidence="4">ATCC 64411 / 73-15</strain>
    </source>
</reference>
<dbReference type="EMBL" id="ADBL01002022">
    <property type="status" value="NOT_ANNOTATED_CDS"/>
    <property type="molecule type" value="Genomic_DNA"/>
</dbReference>
<accession>A0A0C4E769</accession>
<feature type="compositionally biased region" description="Pro residues" evidence="1">
    <location>
        <begin position="109"/>
        <end position="120"/>
    </location>
</feature>
<proteinExistence type="predicted"/>
<feature type="compositionally biased region" description="Basic residues" evidence="1">
    <location>
        <begin position="50"/>
        <end position="60"/>
    </location>
</feature>
<dbReference type="EnsemblFungi" id="MAPG_08371T0">
    <property type="protein sequence ID" value="MAPG_08371T0"/>
    <property type="gene ID" value="MAPG_08371"/>
</dbReference>
<feature type="region of interest" description="Disordered" evidence="1">
    <location>
        <begin position="50"/>
        <end position="150"/>
    </location>
</feature>
<dbReference type="VEuPathDB" id="FungiDB:MAPG_08371"/>
<keyword evidence="2" id="KW-1133">Transmembrane helix</keyword>
<reference evidence="4" key="5">
    <citation type="submission" date="2015-06" db="UniProtKB">
        <authorList>
            <consortium name="EnsemblFungi"/>
        </authorList>
    </citation>
    <scope>IDENTIFICATION</scope>
    <source>
        <strain evidence="4">ATCC 64411</strain>
    </source>
</reference>
<feature type="region of interest" description="Disordered" evidence="1">
    <location>
        <begin position="194"/>
        <end position="227"/>
    </location>
</feature>
<sequence>MKPRSRDHLTLLLRRQVAPNSTTSILILVGLLSLSMVVILAVAICFNPQRRRRRRHRRRQPTWAEDGRPVSQGASSSPSGAAISPVSGDVAASSASSNGASSESTKTAPSPPSTAPPSPPMAEQQQAQPRSPSPVALRVMPPRPNFSRRGTMMPPAINTAAAVKSAAAARALEEVASPTTADIIASFKFPILRRDRPGLDDGEDEGDETTRGRPLVLTPSHDIGVAL</sequence>
<evidence type="ECO:0000256" key="1">
    <source>
        <dbReference type="SAM" id="MobiDB-lite"/>
    </source>
</evidence>
<evidence type="ECO:0000313" key="3">
    <source>
        <dbReference type="EMBL" id="KLU89400.1"/>
    </source>
</evidence>
<dbReference type="EMBL" id="GL876973">
    <property type="protein sequence ID" value="KLU89400.1"/>
    <property type="molecule type" value="Genomic_DNA"/>
</dbReference>
<keyword evidence="5" id="KW-1185">Reference proteome</keyword>
<reference evidence="5" key="2">
    <citation type="submission" date="2010-05" db="EMBL/GenBank/DDBJ databases">
        <title>The genome sequence of Magnaporthe poae strain ATCC 64411.</title>
        <authorList>
            <person name="Ma L.-J."/>
            <person name="Dead R."/>
            <person name="Young S."/>
            <person name="Zeng Q."/>
            <person name="Koehrsen M."/>
            <person name="Alvarado L."/>
            <person name="Berlin A."/>
            <person name="Chapman S.B."/>
            <person name="Chen Z."/>
            <person name="Freedman E."/>
            <person name="Gellesch M."/>
            <person name="Goldberg J."/>
            <person name="Griggs A."/>
            <person name="Gujja S."/>
            <person name="Heilman E.R."/>
            <person name="Heiman D."/>
            <person name="Hepburn T."/>
            <person name="Howarth C."/>
            <person name="Jen D."/>
            <person name="Larson L."/>
            <person name="Mehta T."/>
            <person name="Neiman D."/>
            <person name="Pearson M."/>
            <person name="Roberts A."/>
            <person name="Saif S."/>
            <person name="Shea T."/>
            <person name="Shenoy N."/>
            <person name="Sisk P."/>
            <person name="Stolte C."/>
            <person name="Sykes S."/>
            <person name="Walk T."/>
            <person name="White J."/>
            <person name="Yandava C."/>
            <person name="Haas B."/>
            <person name="Nusbaum C."/>
            <person name="Birren B."/>
        </authorList>
    </citation>
    <scope>NUCLEOTIDE SEQUENCE [LARGE SCALE GENOMIC DNA]</scope>
    <source>
        <strain evidence="5">ATCC 64411 / 73-15</strain>
    </source>
</reference>
<protein>
    <submittedName>
        <fullName evidence="3 4">Uncharacterized protein</fullName>
    </submittedName>
</protein>
<gene>
    <name evidence="3" type="ORF">MAPG_08371</name>
</gene>
<evidence type="ECO:0000313" key="5">
    <source>
        <dbReference type="Proteomes" id="UP000011715"/>
    </source>
</evidence>
<keyword evidence="2" id="KW-0472">Membrane</keyword>
<dbReference type="AlphaFoldDB" id="A0A0C4E769"/>
<feature type="compositionally biased region" description="Low complexity" evidence="1">
    <location>
        <begin position="69"/>
        <end position="108"/>
    </location>
</feature>
<organism evidence="4 5">
    <name type="scientific">Magnaporthiopsis poae (strain ATCC 64411 / 73-15)</name>
    <name type="common">Kentucky bluegrass fungus</name>
    <name type="synonym">Magnaporthe poae</name>
    <dbReference type="NCBI Taxonomy" id="644358"/>
    <lineage>
        <taxon>Eukaryota</taxon>
        <taxon>Fungi</taxon>
        <taxon>Dikarya</taxon>
        <taxon>Ascomycota</taxon>
        <taxon>Pezizomycotina</taxon>
        <taxon>Sordariomycetes</taxon>
        <taxon>Sordariomycetidae</taxon>
        <taxon>Magnaporthales</taxon>
        <taxon>Magnaporthaceae</taxon>
        <taxon>Magnaporthiopsis</taxon>
    </lineage>
</organism>
<dbReference type="Proteomes" id="UP000011715">
    <property type="component" value="Unassembled WGS sequence"/>
</dbReference>
<reference evidence="3" key="1">
    <citation type="submission" date="2010-05" db="EMBL/GenBank/DDBJ databases">
        <title>The Genome Sequence of Magnaporthe poae strain ATCC 64411.</title>
        <authorList>
            <consortium name="The Broad Institute Genome Sequencing Platform"/>
            <consortium name="Broad Institute Genome Sequencing Center for Infectious Disease"/>
            <person name="Ma L.-J."/>
            <person name="Dead R."/>
            <person name="Young S."/>
            <person name="Zeng Q."/>
            <person name="Koehrsen M."/>
            <person name="Alvarado L."/>
            <person name="Berlin A."/>
            <person name="Chapman S.B."/>
            <person name="Chen Z."/>
            <person name="Freedman E."/>
            <person name="Gellesch M."/>
            <person name="Goldberg J."/>
            <person name="Griggs A."/>
            <person name="Gujja S."/>
            <person name="Heilman E.R."/>
            <person name="Heiman D."/>
            <person name="Hepburn T."/>
            <person name="Howarth C."/>
            <person name="Jen D."/>
            <person name="Larson L."/>
            <person name="Mehta T."/>
            <person name="Neiman D."/>
            <person name="Pearson M."/>
            <person name="Roberts A."/>
            <person name="Saif S."/>
            <person name="Shea T."/>
            <person name="Shenoy N."/>
            <person name="Sisk P."/>
            <person name="Stolte C."/>
            <person name="Sykes S."/>
            <person name="Walk T."/>
            <person name="White J."/>
            <person name="Yandava C."/>
            <person name="Haas B."/>
            <person name="Nusbaum C."/>
            <person name="Birren B."/>
        </authorList>
    </citation>
    <scope>NUCLEOTIDE SEQUENCE</scope>
    <source>
        <strain evidence="3">ATCC 64411</strain>
    </source>
</reference>
<evidence type="ECO:0000313" key="4">
    <source>
        <dbReference type="EnsemblFungi" id="MAPG_08371T0"/>
    </source>
</evidence>
<keyword evidence="2" id="KW-0812">Transmembrane</keyword>
<name>A0A0C4E769_MAGP6</name>
<evidence type="ECO:0000256" key="2">
    <source>
        <dbReference type="SAM" id="Phobius"/>
    </source>
</evidence>
<reference evidence="3" key="3">
    <citation type="submission" date="2011-03" db="EMBL/GenBank/DDBJ databases">
        <title>Annotation of Magnaporthe poae ATCC 64411.</title>
        <authorList>
            <person name="Ma L.-J."/>
            <person name="Dead R."/>
            <person name="Young S.K."/>
            <person name="Zeng Q."/>
            <person name="Gargeya S."/>
            <person name="Fitzgerald M."/>
            <person name="Haas B."/>
            <person name="Abouelleil A."/>
            <person name="Alvarado L."/>
            <person name="Arachchi H.M."/>
            <person name="Berlin A."/>
            <person name="Brown A."/>
            <person name="Chapman S.B."/>
            <person name="Chen Z."/>
            <person name="Dunbar C."/>
            <person name="Freedman E."/>
            <person name="Gearin G."/>
            <person name="Gellesch M."/>
            <person name="Goldberg J."/>
            <person name="Griggs A."/>
            <person name="Gujja S."/>
            <person name="Heiman D."/>
            <person name="Howarth C."/>
            <person name="Larson L."/>
            <person name="Lui A."/>
            <person name="MacDonald P.J.P."/>
            <person name="Mehta T."/>
            <person name="Montmayeur A."/>
            <person name="Murphy C."/>
            <person name="Neiman D."/>
            <person name="Pearson M."/>
            <person name="Priest M."/>
            <person name="Roberts A."/>
            <person name="Saif S."/>
            <person name="Shea T."/>
            <person name="Shenoy N."/>
            <person name="Sisk P."/>
            <person name="Stolte C."/>
            <person name="Sykes S."/>
            <person name="Yandava C."/>
            <person name="Wortman J."/>
            <person name="Nusbaum C."/>
            <person name="Birren B."/>
        </authorList>
    </citation>
    <scope>NUCLEOTIDE SEQUENCE</scope>
    <source>
        <strain evidence="3">ATCC 64411</strain>
    </source>
</reference>